<accession>A0A915A5Y2</accession>
<sequence>MEKCKNEEEANRAAVNMNDKRDAEQRYRSLDALFRKRKRIAEEMISVIHENCPLQKKALLEEMGIEVD</sequence>
<dbReference type="WBParaSite" id="PgE150_g002_t01">
    <property type="protein sequence ID" value="PgE150_g002_t01"/>
    <property type="gene ID" value="PgE150_g002"/>
</dbReference>
<organism evidence="1 2">
    <name type="scientific">Parascaris univalens</name>
    <name type="common">Nematode worm</name>
    <dbReference type="NCBI Taxonomy" id="6257"/>
    <lineage>
        <taxon>Eukaryota</taxon>
        <taxon>Metazoa</taxon>
        <taxon>Ecdysozoa</taxon>
        <taxon>Nematoda</taxon>
        <taxon>Chromadorea</taxon>
        <taxon>Rhabditida</taxon>
        <taxon>Spirurina</taxon>
        <taxon>Ascaridomorpha</taxon>
        <taxon>Ascaridoidea</taxon>
        <taxon>Ascarididae</taxon>
        <taxon>Parascaris</taxon>
    </lineage>
</organism>
<name>A0A915A5Y2_PARUN</name>
<evidence type="ECO:0000313" key="2">
    <source>
        <dbReference type="WBParaSite" id="PgE150_g002_t01"/>
    </source>
</evidence>
<proteinExistence type="predicted"/>
<keyword evidence="1" id="KW-1185">Reference proteome</keyword>
<reference evidence="2" key="1">
    <citation type="submission" date="2022-11" db="UniProtKB">
        <authorList>
            <consortium name="WormBaseParasite"/>
        </authorList>
    </citation>
    <scope>IDENTIFICATION</scope>
</reference>
<dbReference type="Proteomes" id="UP000887569">
    <property type="component" value="Unplaced"/>
</dbReference>
<evidence type="ECO:0000313" key="1">
    <source>
        <dbReference type="Proteomes" id="UP000887569"/>
    </source>
</evidence>
<dbReference type="AlphaFoldDB" id="A0A915A5Y2"/>
<protein>
    <submittedName>
        <fullName evidence="2">Homologous-pairing protein 2 winged helix domain-containing protein</fullName>
    </submittedName>
</protein>